<dbReference type="Proteomes" id="UP000887565">
    <property type="component" value="Unplaced"/>
</dbReference>
<reference evidence="2" key="1">
    <citation type="submission" date="2022-11" db="UniProtKB">
        <authorList>
            <consortium name="WormBaseParasite"/>
        </authorList>
    </citation>
    <scope>IDENTIFICATION</scope>
</reference>
<dbReference type="WBParaSite" id="nRc.2.0.1.t03398-RA">
    <property type="protein sequence ID" value="nRc.2.0.1.t03398-RA"/>
    <property type="gene ID" value="nRc.2.0.1.g03398"/>
</dbReference>
<accession>A0A915HN78</accession>
<name>A0A915HN78_ROMCU</name>
<keyword evidence="1" id="KW-1185">Reference proteome</keyword>
<protein>
    <submittedName>
        <fullName evidence="2">Uncharacterized protein</fullName>
    </submittedName>
</protein>
<sequence>MIIDSPNFNPNSEVLAIIGGSHRFKFPPEIFRRKTFRAFDNVSCLEPQRNESATIANLTNSSHPKNRRLSPIALTADSFLKIADCRAFDPYE</sequence>
<dbReference type="AlphaFoldDB" id="A0A915HN78"/>
<organism evidence="1 2">
    <name type="scientific">Romanomermis culicivorax</name>
    <name type="common">Nematode worm</name>
    <dbReference type="NCBI Taxonomy" id="13658"/>
    <lineage>
        <taxon>Eukaryota</taxon>
        <taxon>Metazoa</taxon>
        <taxon>Ecdysozoa</taxon>
        <taxon>Nematoda</taxon>
        <taxon>Enoplea</taxon>
        <taxon>Dorylaimia</taxon>
        <taxon>Mermithida</taxon>
        <taxon>Mermithoidea</taxon>
        <taxon>Mermithidae</taxon>
        <taxon>Romanomermis</taxon>
    </lineage>
</organism>
<evidence type="ECO:0000313" key="2">
    <source>
        <dbReference type="WBParaSite" id="nRc.2.0.1.t03398-RA"/>
    </source>
</evidence>
<proteinExistence type="predicted"/>
<evidence type="ECO:0000313" key="1">
    <source>
        <dbReference type="Proteomes" id="UP000887565"/>
    </source>
</evidence>